<dbReference type="AlphaFoldDB" id="A0A4D4NAF6"/>
<evidence type="ECO:0008006" key="6">
    <source>
        <dbReference type="Google" id="ProtNLM"/>
    </source>
</evidence>
<dbReference type="EMBL" id="BJHX01000005">
    <property type="protein sequence ID" value="GDY70449.1"/>
    <property type="molecule type" value="Genomic_DNA"/>
</dbReference>
<name>A0A4D4NAF6_STRAX</name>
<protein>
    <recommendedName>
        <fullName evidence="6">Tra3-like protein</fullName>
    </recommendedName>
</protein>
<dbReference type="Proteomes" id="UP000302139">
    <property type="component" value="Unassembled WGS sequence"/>
</dbReference>
<feature type="region of interest" description="Disordered" evidence="1">
    <location>
        <begin position="1"/>
        <end position="28"/>
    </location>
</feature>
<proteinExistence type="predicted"/>
<evidence type="ECO:0000256" key="1">
    <source>
        <dbReference type="SAM" id="MobiDB-lite"/>
    </source>
</evidence>
<accession>A0A4D4NAF6</accession>
<reference evidence="3 4" key="1">
    <citation type="submission" date="2019-04" db="EMBL/GenBank/DDBJ databases">
        <title>Draft genome sequences of Streptomyces avermitilis ATCC 31267.</title>
        <authorList>
            <person name="Komaki H."/>
            <person name="Tamura T."/>
            <person name="Hosoyama A."/>
        </authorList>
    </citation>
    <scope>NUCLEOTIDE SEQUENCE [LARGE SCALE GENOMIC DNA]</scope>
    <source>
        <strain evidence="3 4">ATCC 31267</strain>
    </source>
</reference>
<reference evidence="2 5" key="2">
    <citation type="submission" date="2019-04" db="EMBL/GenBank/DDBJ databases">
        <title>Draft genome sequences of Streptomyces avermitilis NBRC 14893.</title>
        <authorList>
            <person name="Komaki H."/>
            <person name="Tamura T."/>
            <person name="Hosoyama A."/>
        </authorList>
    </citation>
    <scope>NUCLEOTIDE SEQUENCE [LARGE SCALE GENOMIC DNA]</scope>
    <source>
        <strain evidence="2 5">NBRC 14893</strain>
    </source>
</reference>
<evidence type="ECO:0000313" key="2">
    <source>
        <dbReference type="EMBL" id="GDY70449.1"/>
    </source>
</evidence>
<evidence type="ECO:0000313" key="4">
    <source>
        <dbReference type="Proteomes" id="UP000299211"/>
    </source>
</evidence>
<sequence length="110" mass="12007">MRTRETASDDYRRALAAHQEVAPPRRVDPAIAEAVERQTAAMRELSRRAFPEPDVVSDDGPAPIEQARAQRRRQAAATEAAALRRARQERAAREAGTPTVGPPAALRTTA</sequence>
<feature type="compositionally biased region" description="Basic and acidic residues" evidence="1">
    <location>
        <begin position="1"/>
        <end position="13"/>
    </location>
</feature>
<gene>
    <name evidence="2" type="ORF">SAV14893_098420</name>
    <name evidence="3" type="ORF">SAV31267_102510</name>
</gene>
<organism evidence="3 4">
    <name type="scientific">Streptomyces avermitilis</name>
    <dbReference type="NCBI Taxonomy" id="33903"/>
    <lineage>
        <taxon>Bacteria</taxon>
        <taxon>Bacillati</taxon>
        <taxon>Actinomycetota</taxon>
        <taxon>Actinomycetes</taxon>
        <taxon>Kitasatosporales</taxon>
        <taxon>Streptomycetaceae</taxon>
        <taxon>Streptomyces</taxon>
    </lineage>
</organism>
<comment type="caution">
    <text evidence="3">The sequence shown here is derived from an EMBL/GenBank/DDBJ whole genome shotgun (WGS) entry which is preliminary data.</text>
</comment>
<dbReference type="Proteomes" id="UP000299211">
    <property type="component" value="Unassembled WGS sequence"/>
</dbReference>
<evidence type="ECO:0000313" key="3">
    <source>
        <dbReference type="EMBL" id="GDY80766.1"/>
    </source>
</evidence>
<feature type="region of interest" description="Disordered" evidence="1">
    <location>
        <begin position="43"/>
        <end position="110"/>
    </location>
</feature>
<evidence type="ECO:0000313" key="5">
    <source>
        <dbReference type="Proteomes" id="UP000302139"/>
    </source>
</evidence>
<dbReference type="EMBL" id="BJHY01000004">
    <property type="protein sequence ID" value="GDY80766.1"/>
    <property type="molecule type" value="Genomic_DNA"/>
</dbReference>